<proteinExistence type="predicted"/>
<keyword evidence="1" id="KW-0472">Membrane</keyword>
<dbReference type="EMBL" id="BMRB01000001">
    <property type="protein sequence ID" value="GGS25976.1"/>
    <property type="molecule type" value="Genomic_DNA"/>
</dbReference>
<dbReference type="Proteomes" id="UP000660680">
    <property type="component" value="Unassembled WGS sequence"/>
</dbReference>
<comment type="caution">
    <text evidence="2">The sequence shown here is derived from an EMBL/GenBank/DDBJ whole genome shotgun (WGS) entry which is preliminary data.</text>
</comment>
<accession>A0A918GAR1</accession>
<keyword evidence="1" id="KW-0812">Transmembrane</keyword>
<reference evidence="2" key="1">
    <citation type="journal article" date="2014" name="Int. J. Syst. Evol. Microbiol.">
        <title>Complete genome sequence of Corynebacterium casei LMG S-19264T (=DSM 44701T), isolated from a smear-ripened cheese.</title>
        <authorList>
            <consortium name="US DOE Joint Genome Institute (JGI-PGF)"/>
            <person name="Walter F."/>
            <person name="Albersmeier A."/>
            <person name="Kalinowski J."/>
            <person name="Ruckert C."/>
        </authorList>
    </citation>
    <scope>NUCLEOTIDE SEQUENCE</scope>
    <source>
        <strain evidence="2">JCM 3276</strain>
    </source>
</reference>
<organism evidence="2 3">
    <name type="scientific">Actinokineospora fastidiosa</name>
    <dbReference type="NCBI Taxonomy" id="1816"/>
    <lineage>
        <taxon>Bacteria</taxon>
        <taxon>Bacillati</taxon>
        <taxon>Actinomycetota</taxon>
        <taxon>Actinomycetes</taxon>
        <taxon>Pseudonocardiales</taxon>
        <taxon>Pseudonocardiaceae</taxon>
        <taxon>Actinokineospora</taxon>
    </lineage>
</organism>
<dbReference type="AlphaFoldDB" id="A0A918GAR1"/>
<evidence type="ECO:0000256" key="1">
    <source>
        <dbReference type="SAM" id="Phobius"/>
    </source>
</evidence>
<gene>
    <name evidence="2" type="ORF">GCM10010171_19210</name>
</gene>
<keyword evidence="1" id="KW-1133">Transmembrane helix</keyword>
<dbReference type="RefSeq" id="WP_189209852.1">
    <property type="nucleotide sequence ID" value="NZ_BMRB01000001.1"/>
</dbReference>
<evidence type="ECO:0000313" key="2">
    <source>
        <dbReference type="EMBL" id="GGS25976.1"/>
    </source>
</evidence>
<evidence type="ECO:0000313" key="3">
    <source>
        <dbReference type="Proteomes" id="UP000660680"/>
    </source>
</evidence>
<protein>
    <submittedName>
        <fullName evidence="2">Uncharacterized protein</fullName>
    </submittedName>
</protein>
<sequence length="332" mass="35554">MSTDFDHLLRDTLHGLAERAPDESAVRAALGRRRRPAFALIAVAASVLLVAVTIPLLRVGGPADLPPAGFTQVAAQEVTFPMEVTWLPPGLTEQGRGVSAGGTALSRHWHTGPLDADGMPDLTLHAMRPPLSPSTVWESVDLGANGTGFYAEEEDRRILIWNTPEWAYQLDSRSGFAGRETIVRVAAGVRPGRTTPLRTSLEFGDSALVAPSVATYGVRGSATGAPIPYAIGQPSSDGYSRTISAELTEVEPDIGEVELEVTVRGQPARFATHRPTDPMTPTETLAVDMGGRWLVVRNYAEAPDLGRLSTLVHVAETMRIAPTAPNEWIGTR</sequence>
<reference evidence="2" key="2">
    <citation type="submission" date="2020-09" db="EMBL/GenBank/DDBJ databases">
        <authorList>
            <person name="Sun Q."/>
            <person name="Ohkuma M."/>
        </authorList>
    </citation>
    <scope>NUCLEOTIDE SEQUENCE</scope>
    <source>
        <strain evidence="2">JCM 3276</strain>
    </source>
</reference>
<name>A0A918GAR1_9PSEU</name>
<keyword evidence="3" id="KW-1185">Reference proteome</keyword>
<feature type="transmembrane region" description="Helical" evidence="1">
    <location>
        <begin position="37"/>
        <end position="57"/>
    </location>
</feature>